<dbReference type="PANTHER" id="PTHR38098:SF1">
    <property type="entry name" value="LPS-ASSEMBLY LIPOPROTEIN LPTE"/>
    <property type="match status" value="1"/>
</dbReference>
<dbReference type="EMBL" id="UINC01002153">
    <property type="protein sequence ID" value="SUZ93509.1"/>
    <property type="molecule type" value="Genomic_DNA"/>
</dbReference>
<keyword evidence="3" id="KW-0998">Cell outer membrane</keyword>
<dbReference type="AlphaFoldDB" id="A0A381RR15"/>
<dbReference type="InterPro" id="IPR007485">
    <property type="entry name" value="LPS_assembly_LptE"/>
</dbReference>
<dbReference type="GO" id="GO:0019867">
    <property type="term" value="C:outer membrane"/>
    <property type="evidence" value="ECO:0007669"/>
    <property type="project" value="InterPro"/>
</dbReference>
<dbReference type="HAMAP" id="MF_01186">
    <property type="entry name" value="LPS_assembly_LptE"/>
    <property type="match status" value="1"/>
</dbReference>
<feature type="non-terminal residue" evidence="5">
    <location>
        <position position="1"/>
    </location>
</feature>
<dbReference type="Pfam" id="PF04390">
    <property type="entry name" value="LptE"/>
    <property type="match status" value="1"/>
</dbReference>
<name>A0A381RR15_9ZZZZ</name>
<dbReference type="GO" id="GO:0015920">
    <property type="term" value="P:lipopolysaccharide transport"/>
    <property type="evidence" value="ECO:0007669"/>
    <property type="project" value="TreeGrafter"/>
</dbReference>
<keyword evidence="2 4" id="KW-0472">Membrane</keyword>
<dbReference type="GO" id="GO:0043165">
    <property type="term" value="P:Gram-negative-bacterium-type cell outer membrane assembly"/>
    <property type="evidence" value="ECO:0007669"/>
    <property type="project" value="InterPro"/>
</dbReference>
<protein>
    <recommendedName>
        <fullName evidence="6">LPS-assembly lipoprotein LptE</fullName>
    </recommendedName>
</protein>
<dbReference type="Gene3D" id="3.30.160.150">
    <property type="entry name" value="Lipoprotein like domain"/>
    <property type="match status" value="1"/>
</dbReference>
<keyword evidence="1" id="KW-0732">Signal</keyword>
<gene>
    <name evidence="5" type="ORF">METZ01_LOCUS46363</name>
</gene>
<evidence type="ECO:0000313" key="5">
    <source>
        <dbReference type="EMBL" id="SUZ93509.1"/>
    </source>
</evidence>
<dbReference type="GO" id="GO:0001530">
    <property type="term" value="F:lipopolysaccharide binding"/>
    <property type="evidence" value="ECO:0007669"/>
    <property type="project" value="TreeGrafter"/>
</dbReference>
<accession>A0A381RR15</accession>
<keyword evidence="4" id="KW-1133">Transmembrane helix</keyword>
<feature type="transmembrane region" description="Helical" evidence="4">
    <location>
        <begin position="20"/>
        <end position="38"/>
    </location>
</feature>
<organism evidence="5">
    <name type="scientific">marine metagenome</name>
    <dbReference type="NCBI Taxonomy" id="408172"/>
    <lineage>
        <taxon>unclassified sequences</taxon>
        <taxon>metagenomes</taxon>
        <taxon>ecological metagenomes</taxon>
    </lineage>
</organism>
<dbReference type="GO" id="GO:1990351">
    <property type="term" value="C:transporter complex"/>
    <property type="evidence" value="ECO:0007669"/>
    <property type="project" value="TreeGrafter"/>
</dbReference>
<sequence length="189" mass="20942">VDGGFSVDSGVSPWGRYKAQIMAGVFYLFLLAGCGFHLRGEMVLSPILSAPYVNSANAEFKEDLTKVLNRSGIRVVNDLEIASAIIDLVSVKFDRQVLSINSRGQATGYILTYQVLCRFVDRTGRVLASPTSLKLSRTLEYQSTQVLPKKQEEDALRARMREDLVQQILRRLNSVSQAPPGGLKTEQFS</sequence>
<evidence type="ECO:0000256" key="4">
    <source>
        <dbReference type="SAM" id="Phobius"/>
    </source>
</evidence>
<reference evidence="5" key="1">
    <citation type="submission" date="2018-05" db="EMBL/GenBank/DDBJ databases">
        <authorList>
            <person name="Lanie J.A."/>
            <person name="Ng W.-L."/>
            <person name="Kazmierczak K.M."/>
            <person name="Andrzejewski T.M."/>
            <person name="Davidsen T.M."/>
            <person name="Wayne K.J."/>
            <person name="Tettelin H."/>
            <person name="Glass J.I."/>
            <person name="Rusch D."/>
            <person name="Podicherti R."/>
            <person name="Tsui H.-C.T."/>
            <person name="Winkler M.E."/>
        </authorList>
    </citation>
    <scope>NUCLEOTIDE SEQUENCE</scope>
</reference>
<keyword evidence="4" id="KW-0812">Transmembrane</keyword>
<evidence type="ECO:0000256" key="2">
    <source>
        <dbReference type="ARBA" id="ARBA00023136"/>
    </source>
</evidence>
<dbReference type="PANTHER" id="PTHR38098">
    <property type="entry name" value="LPS-ASSEMBLY LIPOPROTEIN LPTE"/>
    <property type="match status" value="1"/>
</dbReference>
<evidence type="ECO:0000256" key="1">
    <source>
        <dbReference type="ARBA" id="ARBA00022729"/>
    </source>
</evidence>
<proteinExistence type="inferred from homology"/>
<evidence type="ECO:0008006" key="6">
    <source>
        <dbReference type="Google" id="ProtNLM"/>
    </source>
</evidence>
<evidence type="ECO:0000256" key="3">
    <source>
        <dbReference type="ARBA" id="ARBA00023237"/>
    </source>
</evidence>